<comment type="similarity">
    <text evidence="5">Belongs to the class-II pyridoxal-phosphate-dependent aminotransferase family. MalY/PatB cystathionine beta-lyase subfamily.</text>
</comment>
<feature type="domain" description="Aminotransferase class I/classII large" evidence="6">
    <location>
        <begin position="35"/>
        <end position="373"/>
    </location>
</feature>
<evidence type="ECO:0000256" key="1">
    <source>
        <dbReference type="ARBA" id="ARBA00001933"/>
    </source>
</evidence>
<dbReference type="EMBL" id="CAJHOF010000011">
    <property type="protein sequence ID" value="CAD7288941.1"/>
    <property type="molecule type" value="Genomic_DNA"/>
</dbReference>
<dbReference type="GO" id="GO:0047804">
    <property type="term" value="F:cysteine-S-conjugate beta-lyase activity"/>
    <property type="evidence" value="ECO:0007669"/>
    <property type="project" value="UniProtKB-EC"/>
</dbReference>
<comment type="caution">
    <text evidence="7">The sequence shown here is derived from an EMBL/GenBank/DDBJ whole genome shotgun (WGS) entry which is preliminary data.</text>
</comment>
<dbReference type="InterPro" id="IPR015422">
    <property type="entry name" value="PyrdxlP-dep_Trfase_small"/>
</dbReference>
<keyword evidence="8" id="KW-1185">Reference proteome</keyword>
<evidence type="ECO:0000256" key="2">
    <source>
        <dbReference type="ARBA" id="ARBA00012224"/>
    </source>
</evidence>
<dbReference type="PANTHER" id="PTHR43525">
    <property type="entry name" value="PROTEIN MALY"/>
    <property type="match status" value="1"/>
</dbReference>
<keyword evidence="3" id="KW-0663">Pyridoxal phosphate</keyword>
<evidence type="ECO:0000256" key="5">
    <source>
        <dbReference type="ARBA" id="ARBA00037974"/>
    </source>
</evidence>
<dbReference type="InterPro" id="IPR027619">
    <property type="entry name" value="C-S_lyase_PatB-like"/>
</dbReference>
<dbReference type="InterPro" id="IPR015424">
    <property type="entry name" value="PyrdxlP-dep_Trfase"/>
</dbReference>
<proteinExistence type="inferred from homology"/>
<dbReference type="InterPro" id="IPR004839">
    <property type="entry name" value="Aminotransferase_I/II_large"/>
</dbReference>
<gene>
    <name evidence="7" type="primary">patB</name>
    <name evidence="7" type="ORF">LMG7974_01252</name>
</gene>
<evidence type="ECO:0000313" key="7">
    <source>
        <dbReference type="EMBL" id="CAD7288941.1"/>
    </source>
</evidence>
<evidence type="ECO:0000256" key="3">
    <source>
        <dbReference type="ARBA" id="ARBA00022898"/>
    </source>
</evidence>
<evidence type="ECO:0000256" key="4">
    <source>
        <dbReference type="ARBA" id="ARBA00023239"/>
    </source>
</evidence>
<protein>
    <recommendedName>
        <fullName evidence="2">cysteine-S-conjugate beta-lyase</fullName>
        <ecNumber evidence="2">4.4.1.13</ecNumber>
    </recommendedName>
</protein>
<dbReference type="InterPro" id="IPR051798">
    <property type="entry name" value="Class-II_PLP-Dep_Aminotrans"/>
</dbReference>
<name>A0ABM8Q7Z4_9BACT</name>
<dbReference type="Pfam" id="PF00155">
    <property type="entry name" value="Aminotran_1_2"/>
    <property type="match status" value="1"/>
</dbReference>
<keyword evidence="4 7" id="KW-0456">Lyase</keyword>
<reference evidence="7 8" key="1">
    <citation type="submission" date="2020-11" db="EMBL/GenBank/DDBJ databases">
        <authorList>
            <person name="Peeters C."/>
        </authorList>
    </citation>
    <scope>NUCLEOTIDE SEQUENCE [LARGE SCALE GENOMIC DNA]</scope>
    <source>
        <strain evidence="7 8">LMG 7974</strain>
    </source>
</reference>
<dbReference type="InterPro" id="IPR015421">
    <property type="entry name" value="PyrdxlP-dep_Trfase_major"/>
</dbReference>
<dbReference type="Proteomes" id="UP000789803">
    <property type="component" value="Unassembled WGS sequence"/>
</dbReference>
<organism evidence="7 8">
    <name type="scientific">Campylobacter majalis</name>
    <dbReference type="NCBI Taxonomy" id="2790656"/>
    <lineage>
        <taxon>Bacteria</taxon>
        <taxon>Pseudomonadati</taxon>
        <taxon>Campylobacterota</taxon>
        <taxon>Epsilonproteobacteria</taxon>
        <taxon>Campylobacterales</taxon>
        <taxon>Campylobacteraceae</taxon>
        <taxon>Campylobacter</taxon>
    </lineage>
</organism>
<evidence type="ECO:0000313" key="8">
    <source>
        <dbReference type="Proteomes" id="UP000789803"/>
    </source>
</evidence>
<accession>A0ABM8Q7Z4</accession>
<sequence>MPKYDFDTIINRRDTNCLKWDVSKNELPMWVADMDFKVAPAIIKTMQNTLNLGVFGYTKTPDKWYRAYQNWWKKHHNFHIKKEWLSFINGIVPAINFAIQLLCDKNDNVLVQSPVYHVFYRIIEQNGVNIVQNELEIGKNGYEIDWQDFEKKLSDEKTKIFILCNPHNPIGKIWDETTLEKMGKLCHKYGVTVLSDEIHCDLITPGLKYTPFAKVNDTNAQISVTYISPTKAFNIAGIQSAAVCTPNKNLRKILHTKYAQNSLCENNIFAADVAIAAFNHSKEWLDELNAYLEQNKQIVKEFIKTELKGVKVYPCDATYLMWLEFENFKADDEIAKKIREISGLYLSSGEQFKAGDKSFARLNIATPKEILKDGLNRLKIAIQKLS</sequence>
<dbReference type="Gene3D" id="3.40.640.10">
    <property type="entry name" value="Type I PLP-dependent aspartate aminotransferase-like (Major domain)"/>
    <property type="match status" value="1"/>
</dbReference>
<dbReference type="Gene3D" id="3.90.1150.10">
    <property type="entry name" value="Aspartate Aminotransferase, domain 1"/>
    <property type="match status" value="1"/>
</dbReference>
<dbReference type="RefSeq" id="WP_229933046.1">
    <property type="nucleotide sequence ID" value="NZ_CAJHOF010000011.1"/>
</dbReference>
<evidence type="ECO:0000259" key="6">
    <source>
        <dbReference type="Pfam" id="PF00155"/>
    </source>
</evidence>
<dbReference type="PANTHER" id="PTHR43525:SF1">
    <property type="entry name" value="PROTEIN MALY"/>
    <property type="match status" value="1"/>
</dbReference>
<dbReference type="EC" id="4.4.1.13" evidence="2"/>
<dbReference type="SUPFAM" id="SSF53383">
    <property type="entry name" value="PLP-dependent transferases"/>
    <property type="match status" value="1"/>
</dbReference>
<dbReference type="NCBIfam" id="TIGR04350">
    <property type="entry name" value="C_S_lyase_PatB"/>
    <property type="match status" value="1"/>
</dbReference>
<dbReference type="CDD" id="cd00609">
    <property type="entry name" value="AAT_like"/>
    <property type="match status" value="1"/>
</dbReference>
<comment type="cofactor">
    <cofactor evidence="1">
        <name>pyridoxal 5'-phosphate</name>
        <dbReference type="ChEBI" id="CHEBI:597326"/>
    </cofactor>
</comment>